<accession>A0A8S5SW27</accession>
<name>A0A8S5SW27_9CAUD</name>
<evidence type="ECO:0000313" key="1">
    <source>
        <dbReference type="EMBL" id="DAF54903.1"/>
    </source>
</evidence>
<reference evidence="1" key="1">
    <citation type="journal article" date="2021" name="Proc. Natl. Acad. Sci. U.S.A.">
        <title>A Catalog of Tens of Thousands of Viruses from Human Metagenomes Reveals Hidden Associations with Chronic Diseases.</title>
        <authorList>
            <person name="Tisza M.J."/>
            <person name="Buck C.B."/>
        </authorList>
    </citation>
    <scope>NUCLEOTIDE SEQUENCE</scope>
    <source>
        <strain evidence="1">CtqPo10</strain>
    </source>
</reference>
<protein>
    <submittedName>
        <fullName evidence="1">Uncharacterized protein</fullName>
    </submittedName>
</protein>
<organism evidence="1">
    <name type="scientific">Siphoviridae sp. ctqPo10</name>
    <dbReference type="NCBI Taxonomy" id="2827948"/>
    <lineage>
        <taxon>Viruses</taxon>
        <taxon>Duplodnaviria</taxon>
        <taxon>Heunggongvirae</taxon>
        <taxon>Uroviricota</taxon>
        <taxon>Caudoviricetes</taxon>
    </lineage>
</organism>
<dbReference type="EMBL" id="BK032682">
    <property type="protein sequence ID" value="DAF54903.1"/>
    <property type="molecule type" value="Genomic_DNA"/>
</dbReference>
<sequence length="31" mass="3625">MVSRVIVPKVTVMTAFKTKFYRNCLYVQKCA</sequence>
<proteinExistence type="predicted"/>